<evidence type="ECO:0000313" key="2">
    <source>
        <dbReference type="EMBL" id="CAI9939318.1"/>
    </source>
</evidence>
<feature type="compositionally biased region" description="Basic and acidic residues" evidence="1">
    <location>
        <begin position="538"/>
        <end position="551"/>
    </location>
</feature>
<dbReference type="EMBL" id="CAXDID020000063">
    <property type="protein sequence ID" value="CAL6011127.1"/>
    <property type="molecule type" value="Genomic_DNA"/>
</dbReference>
<dbReference type="EMBL" id="CATOUU010000664">
    <property type="protein sequence ID" value="CAI9939318.1"/>
    <property type="molecule type" value="Genomic_DNA"/>
</dbReference>
<proteinExistence type="predicted"/>
<name>A0AA86PLL5_9EUKA</name>
<feature type="region of interest" description="Disordered" evidence="1">
    <location>
        <begin position="960"/>
        <end position="980"/>
    </location>
</feature>
<feature type="region of interest" description="Disordered" evidence="1">
    <location>
        <begin position="606"/>
        <end position="626"/>
    </location>
</feature>
<feature type="region of interest" description="Disordered" evidence="1">
    <location>
        <begin position="517"/>
        <end position="562"/>
    </location>
</feature>
<reference evidence="3 4" key="2">
    <citation type="submission" date="2024-07" db="EMBL/GenBank/DDBJ databases">
        <authorList>
            <person name="Akdeniz Z."/>
        </authorList>
    </citation>
    <scope>NUCLEOTIDE SEQUENCE [LARGE SCALE GENOMIC DNA]</scope>
</reference>
<protein>
    <submittedName>
        <fullName evidence="2">Uncharacterized protein</fullName>
    </submittedName>
</protein>
<feature type="compositionally biased region" description="Basic and acidic residues" evidence="1">
    <location>
        <begin position="606"/>
        <end position="616"/>
    </location>
</feature>
<organism evidence="2">
    <name type="scientific">Hexamita inflata</name>
    <dbReference type="NCBI Taxonomy" id="28002"/>
    <lineage>
        <taxon>Eukaryota</taxon>
        <taxon>Metamonada</taxon>
        <taxon>Diplomonadida</taxon>
        <taxon>Hexamitidae</taxon>
        <taxon>Hexamitinae</taxon>
        <taxon>Hexamita</taxon>
    </lineage>
</organism>
<keyword evidence="4" id="KW-1185">Reference proteome</keyword>
<evidence type="ECO:0000313" key="4">
    <source>
        <dbReference type="Proteomes" id="UP001642409"/>
    </source>
</evidence>
<dbReference type="AlphaFoldDB" id="A0AA86PLL5"/>
<gene>
    <name evidence="3" type="ORF">HINF_LOCUS22505</name>
    <name evidence="2" type="ORF">HINF_LOCUS26963</name>
</gene>
<sequence length="980" mass="111510">MAKIVQSSQQPGASAQGFIVAEKNIRNDPDLKLLCAFVRRWGTEQQLRGEDYDCRYMPGRNRVADVVRTVLTYLPPQNYKNLITETLGWVALKIAESHCDPEKWFTESFLQLIKKQKCPPAPQVQQVQQSSNQKTVKQHKTGANIIDMTQISNQELLFQQNQEADRSKLKSAPQFPIIIPKPKQDYNYGDRSVGFYKLTNNPQAEPQAILADAQQQLVHGDRYFILEKQADSTRPGAYESAIRINTHVRGDQLDVPFHQRLLSAPNTRRENKRSIEIVNDFKQKGVYEKLDDADIELNQQHIYQIELDKEVNQSVKAYNDGRAKAKTFYQQLRENIATGSRHMKDQPLQKLQYVGGSNTQRPLVHDIDDEYPPVDQPISKLHDELLDKQDDYTGLGIGALDKIIDAQFAEVVEEIAEEESDIPLIATKEERERRPGYIYRQTVAEKILDKISVPQFDYPQVPLPAPPAQTGYLSGDQKVKADCVKMQQTLLQGGKQKLDPKIYQVTQTVGNLFSNEDLGLKSESDSDLPDSEPSDQVQKPEETQQFKRSEQVKQLSGELKQLNSLEPKAGQADLLLKNMGQNKSKVLKKEKDQFDKDEAERIRELKKKNADKENAKAPKPKTFKSKVAGAMAPTASGAPCQVEKIVEKQKMQQEAVKTLKQQANTYIPELERLEKKDAEMEAEYANNFKLQQRQTSLFSDLALAAAMQTKENQNFSTEVKQIVGATLFGKPTEEAVKTKEQLSIDQNLNDIQKPYVYAKPVQQEALERIQAETKSVTQNTNQLLTQRAYLPIQPASREPNTTRPEYTNLGRVGQTSLTRSLNNQPVQDVQMLLNTTNPPSVIPKLGRSMLDIEPVDQKMVQQNSIFCTKPVQIEEEAINPVSIQYREVMQRQVYANLNHKPNVIPSNDPLLLYQKQKKERQIKEQLEKVGINVRETNYQVQNQEFIKAVTLLKPVIGYDPFEREGKKPKAKKSRGKSAKK</sequence>
<evidence type="ECO:0000256" key="1">
    <source>
        <dbReference type="SAM" id="MobiDB-lite"/>
    </source>
</evidence>
<feature type="compositionally biased region" description="Basic residues" evidence="1">
    <location>
        <begin position="968"/>
        <end position="980"/>
    </location>
</feature>
<evidence type="ECO:0000313" key="3">
    <source>
        <dbReference type="EMBL" id="CAL6011127.1"/>
    </source>
</evidence>
<comment type="caution">
    <text evidence="2">The sequence shown here is derived from an EMBL/GenBank/DDBJ whole genome shotgun (WGS) entry which is preliminary data.</text>
</comment>
<accession>A0AA86PLL5</accession>
<reference evidence="2" key="1">
    <citation type="submission" date="2023-06" db="EMBL/GenBank/DDBJ databases">
        <authorList>
            <person name="Kurt Z."/>
        </authorList>
    </citation>
    <scope>NUCLEOTIDE SEQUENCE</scope>
</reference>
<dbReference type="Proteomes" id="UP001642409">
    <property type="component" value="Unassembled WGS sequence"/>
</dbReference>